<comment type="caution">
    <text evidence="4">The sequence shown here is derived from an EMBL/GenBank/DDBJ whole genome shotgun (WGS) entry which is preliminary data.</text>
</comment>
<feature type="compositionally biased region" description="Basic and acidic residues" evidence="3">
    <location>
        <begin position="84"/>
        <end position="104"/>
    </location>
</feature>
<feature type="region of interest" description="Disordered" evidence="3">
    <location>
        <begin position="77"/>
        <end position="147"/>
    </location>
</feature>
<evidence type="ECO:0000256" key="1">
    <source>
        <dbReference type="ARBA" id="ARBA00005701"/>
    </source>
</evidence>
<dbReference type="InterPro" id="IPR012875">
    <property type="entry name" value="SDHF4"/>
</dbReference>
<evidence type="ECO:0000256" key="2">
    <source>
        <dbReference type="ARBA" id="ARBA00022170"/>
    </source>
</evidence>
<evidence type="ECO:0000313" key="4">
    <source>
        <dbReference type="EMBL" id="KVI07093.1"/>
    </source>
</evidence>
<dbReference type="PANTHER" id="PTHR28524">
    <property type="entry name" value="SUCCINATE DEHYDROGENASE ASSEMBLY FACTOR 4, MITOCHONDRIAL"/>
    <property type="match status" value="1"/>
</dbReference>
<name>A0A124SGP8_CYNCS</name>
<dbReference type="EMBL" id="LEKV01001524">
    <property type="protein sequence ID" value="KVI07093.1"/>
    <property type="molecule type" value="Genomic_DNA"/>
</dbReference>
<accession>A0A124SGP8</accession>
<dbReference type="GO" id="GO:0034553">
    <property type="term" value="P:mitochondrial respiratory chain complex II assembly"/>
    <property type="evidence" value="ECO:0007669"/>
    <property type="project" value="TreeGrafter"/>
</dbReference>
<dbReference type="Gramene" id="KVI07093">
    <property type="protein sequence ID" value="KVI07093"/>
    <property type="gene ID" value="Ccrd_014542"/>
</dbReference>
<feature type="compositionally biased region" description="Acidic residues" evidence="3">
    <location>
        <begin position="105"/>
        <end position="115"/>
    </location>
</feature>
<dbReference type="STRING" id="59895.A0A124SGP8"/>
<dbReference type="Proteomes" id="UP000243975">
    <property type="component" value="Unassembled WGS sequence"/>
</dbReference>
<dbReference type="AlphaFoldDB" id="A0A124SGP8"/>
<evidence type="ECO:0000313" key="5">
    <source>
        <dbReference type="Proteomes" id="UP000243975"/>
    </source>
</evidence>
<organism evidence="4 5">
    <name type="scientific">Cynara cardunculus var. scolymus</name>
    <name type="common">Globe artichoke</name>
    <name type="synonym">Cynara scolymus</name>
    <dbReference type="NCBI Taxonomy" id="59895"/>
    <lineage>
        <taxon>Eukaryota</taxon>
        <taxon>Viridiplantae</taxon>
        <taxon>Streptophyta</taxon>
        <taxon>Embryophyta</taxon>
        <taxon>Tracheophyta</taxon>
        <taxon>Spermatophyta</taxon>
        <taxon>Magnoliopsida</taxon>
        <taxon>eudicotyledons</taxon>
        <taxon>Gunneridae</taxon>
        <taxon>Pentapetalae</taxon>
        <taxon>asterids</taxon>
        <taxon>campanulids</taxon>
        <taxon>Asterales</taxon>
        <taxon>Asteraceae</taxon>
        <taxon>Carduoideae</taxon>
        <taxon>Cardueae</taxon>
        <taxon>Carduinae</taxon>
        <taxon>Cynara</taxon>
    </lineage>
</organism>
<keyword evidence="5" id="KW-1185">Reference proteome</keyword>
<dbReference type="Pfam" id="PF07896">
    <property type="entry name" value="DUF1674"/>
    <property type="match status" value="1"/>
</dbReference>
<dbReference type="PANTHER" id="PTHR28524:SF3">
    <property type="entry name" value="SUCCINATE DEHYDROGENASE ASSEMBLY FACTOR 4, MITOCHONDRIAL"/>
    <property type="match status" value="1"/>
</dbReference>
<sequence length="147" mass="16709">GLKNSRRRAFSIWRSGFLQIPKSNQIYVKFPISISMALSNLHRLLSTPPTAISRSTIIFSAFRSEFTNSTNRFISSVTENLQTHQDHDGATNEEDKVQKAQGHEEENDEDDGEELDINKETGEYGGPRGPEPTRYGDWERNGRCSDF</sequence>
<evidence type="ECO:0000256" key="3">
    <source>
        <dbReference type="SAM" id="MobiDB-lite"/>
    </source>
</evidence>
<gene>
    <name evidence="4" type="ORF">Ccrd_014542</name>
</gene>
<dbReference type="GO" id="GO:0005739">
    <property type="term" value="C:mitochondrion"/>
    <property type="evidence" value="ECO:0007669"/>
    <property type="project" value="TreeGrafter"/>
</dbReference>
<feature type="compositionally biased region" description="Basic and acidic residues" evidence="3">
    <location>
        <begin position="134"/>
        <end position="147"/>
    </location>
</feature>
<feature type="non-terminal residue" evidence="4">
    <location>
        <position position="1"/>
    </location>
</feature>
<reference evidence="4 5" key="1">
    <citation type="journal article" date="2016" name="Sci. Rep.">
        <title>The genome sequence of the outbreeding globe artichoke constructed de novo incorporating a phase-aware low-pass sequencing strategy of F1 progeny.</title>
        <authorList>
            <person name="Scaglione D."/>
            <person name="Reyes-Chin-Wo S."/>
            <person name="Acquadro A."/>
            <person name="Froenicke L."/>
            <person name="Portis E."/>
            <person name="Beitel C."/>
            <person name="Tirone M."/>
            <person name="Mauro R."/>
            <person name="Lo Monaco A."/>
            <person name="Mauromicale G."/>
            <person name="Faccioli P."/>
            <person name="Cattivelli L."/>
            <person name="Rieseberg L."/>
            <person name="Michelmore R."/>
            <person name="Lanteri S."/>
        </authorList>
    </citation>
    <scope>NUCLEOTIDE SEQUENCE [LARGE SCALE GENOMIC DNA]</scope>
    <source>
        <strain evidence="4">2C</strain>
    </source>
</reference>
<proteinExistence type="inferred from homology"/>
<comment type="similarity">
    <text evidence="1">Belongs to the SDHAF4 family.</text>
</comment>
<protein>
    <recommendedName>
        <fullName evidence="2">Succinate dehydrogenase assembly factor 4, mitochondrial</fullName>
    </recommendedName>
</protein>